<sequence>MTETVDVAVVGAGQAGLSISHELRHAGIEHVVLERGRVGETWRGRWDSFCLVIPNWTVRLPGAPYRGGDPDGFMPRDDIVAHLVDYAGSFGAPVRGGVNVSALDADDDGGFVLRTSAGTFRARQVVLASGGYQKPHRPPAAAQLPASLHVIDAEDYTNPRGLPPGPVLVVGSGQTGCQLAEELVEAGRDTSIACGRAPWIPRRLEGRDTIAWAVETPFFETTLADLPSPRARLGANPQASGGRGGHDLNYRTLQTLGVNMLGHLIGVEDGVAHFAPDLAECVAFGDARYADLCGLIRKSCGARGVAPPEMPPPPPFRARPAERLDLTGFGAVICTSGFRPDYASWVRLPSAFDDLGFPIQQGGTSTAVEGLHFMGVHFQRKRRSATFLGVAEDAAVLGERIAARKRRA</sequence>
<comment type="caution">
    <text evidence="2">The sequence shown here is derived from an EMBL/GenBank/DDBJ whole genome shotgun (WGS) entry which is preliminary data.</text>
</comment>
<dbReference type="GO" id="GO:0004497">
    <property type="term" value="F:monooxygenase activity"/>
    <property type="evidence" value="ECO:0007669"/>
    <property type="project" value="TreeGrafter"/>
</dbReference>
<dbReference type="AlphaFoldDB" id="A0A537K0V6"/>
<reference evidence="2 3" key="1">
    <citation type="journal article" date="2019" name="Nat. Microbiol.">
        <title>Mediterranean grassland soil C-N compound turnover is dependent on rainfall and depth, and is mediated by genomically divergent microorganisms.</title>
        <authorList>
            <person name="Diamond S."/>
            <person name="Andeer P.F."/>
            <person name="Li Z."/>
            <person name="Crits-Christoph A."/>
            <person name="Burstein D."/>
            <person name="Anantharaman K."/>
            <person name="Lane K.R."/>
            <person name="Thomas B.C."/>
            <person name="Pan C."/>
            <person name="Northen T.R."/>
            <person name="Banfield J.F."/>
        </authorList>
    </citation>
    <scope>NUCLEOTIDE SEQUENCE [LARGE SCALE GENOMIC DNA]</scope>
    <source>
        <strain evidence="2">NP_3</strain>
    </source>
</reference>
<dbReference type="Gene3D" id="3.50.50.60">
    <property type="entry name" value="FAD/NAD(P)-binding domain"/>
    <property type="match status" value="2"/>
</dbReference>
<dbReference type="EMBL" id="VBAK01000124">
    <property type="protein sequence ID" value="TMI89413.1"/>
    <property type="molecule type" value="Genomic_DNA"/>
</dbReference>
<organism evidence="2 3">
    <name type="scientific">Candidatus Segetimicrobium genomatis</name>
    <dbReference type="NCBI Taxonomy" id="2569760"/>
    <lineage>
        <taxon>Bacteria</taxon>
        <taxon>Bacillati</taxon>
        <taxon>Candidatus Sysuimicrobiota</taxon>
        <taxon>Candidatus Sysuimicrobiia</taxon>
        <taxon>Candidatus Sysuimicrobiales</taxon>
        <taxon>Candidatus Segetimicrobiaceae</taxon>
        <taxon>Candidatus Segetimicrobium</taxon>
    </lineage>
</organism>
<dbReference type="Pfam" id="PF13738">
    <property type="entry name" value="Pyr_redox_3"/>
    <property type="match status" value="1"/>
</dbReference>
<gene>
    <name evidence="2" type="ORF">E6H00_09940</name>
</gene>
<keyword evidence="1" id="KW-0560">Oxidoreductase</keyword>
<evidence type="ECO:0000313" key="2">
    <source>
        <dbReference type="EMBL" id="TMI89413.1"/>
    </source>
</evidence>
<dbReference type="PRINTS" id="PR00368">
    <property type="entry name" value="FADPNR"/>
</dbReference>
<dbReference type="InterPro" id="IPR050982">
    <property type="entry name" value="Auxin_biosynth/cation_transpt"/>
</dbReference>
<evidence type="ECO:0000313" key="3">
    <source>
        <dbReference type="Proteomes" id="UP000318509"/>
    </source>
</evidence>
<accession>A0A537K0V6</accession>
<evidence type="ECO:0000256" key="1">
    <source>
        <dbReference type="ARBA" id="ARBA00023002"/>
    </source>
</evidence>
<name>A0A537K0V6_9BACT</name>
<dbReference type="PANTHER" id="PTHR43539:SF78">
    <property type="entry name" value="FLAVIN-CONTAINING MONOOXYGENASE"/>
    <property type="match status" value="1"/>
</dbReference>
<protein>
    <submittedName>
        <fullName evidence="2">FAD-dependent oxidoreductase</fullName>
    </submittedName>
</protein>
<dbReference type="Proteomes" id="UP000318509">
    <property type="component" value="Unassembled WGS sequence"/>
</dbReference>
<dbReference type="PANTHER" id="PTHR43539">
    <property type="entry name" value="FLAVIN-BINDING MONOOXYGENASE-LIKE PROTEIN (AFU_ORTHOLOGUE AFUA_4G09220)"/>
    <property type="match status" value="1"/>
</dbReference>
<proteinExistence type="predicted"/>
<dbReference type="InterPro" id="IPR036188">
    <property type="entry name" value="FAD/NAD-bd_sf"/>
</dbReference>
<dbReference type="PRINTS" id="PR00411">
    <property type="entry name" value="PNDRDTASEI"/>
</dbReference>
<dbReference type="GO" id="GO:0050660">
    <property type="term" value="F:flavin adenine dinucleotide binding"/>
    <property type="evidence" value="ECO:0007669"/>
    <property type="project" value="TreeGrafter"/>
</dbReference>
<dbReference type="SUPFAM" id="SSF51905">
    <property type="entry name" value="FAD/NAD(P)-binding domain"/>
    <property type="match status" value="1"/>
</dbReference>